<evidence type="ECO:0000313" key="1">
    <source>
        <dbReference type="EMBL" id="MCD9642101.1"/>
    </source>
</evidence>
<sequence length="185" mass="20483">MDRDADKRLPEKELTVKRGLGQPYPNTVGKLGAVLRNPRGEAKPAYCPGEKGRLASGGAHGPRAMFELRARDTWYQSGAGLFHSVHALAWRKVVVSRGILASRGVELARGEHCRMILETFLGLRVVFGVVLWAPRARGHTLARWPRVGQLGRVAVYEAYQNWVRGGCHAPDEWGTSYGGQWRVDG</sequence>
<organism evidence="1 2">
    <name type="scientific">Datura stramonium</name>
    <name type="common">Jimsonweed</name>
    <name type="synonym">Common thornapple</name>
    <dbReference type="NCBI Taxonomy" id="4076"/>
    <lineage>
        <taxon>Eukaryota</taxon>
        <taxon>Viridiplantae</taxon>
        <taxon>Streptophyta</taxon>
        <taxon>Embryophyta</taxon>
        <taxon>Tracheophyta</taxon>
        <taxon>Spermatophyta</taxon>
        <taxon>Magnoliopsida</taxon>
        <taxon>eudicotyledons</taxon>
        <taxon>Gunneridae</taxon>
        <taxon>Pentapetalae</taxon>
        <taxon>asterids</taxon>
        <taxon>lamiids</taxon>
        <taxon>Solanales</taxon>
        <taxon>Solanaceae</taxon>
        <taxon>Solanoideae</taxon>
        <taxon>Datureae</taxon>
        <taxon>Datura</taxon>
    </lineage>
</organism>
<gene>
    <name evidence="1" type="ORF">HAX54_028739</name>
</gene>
<comment type="caution">
    <text evidence="1">The sequence shown here is derived from an EMBL/GenBank/DDBJ whole genome shotgun (WGS) entry which is preliminary data.</text>
</comment>
<protein>
    <submittedName>
        <fullName evidence="1">Uncharacterized protein</fullName>
    </submittedName>
</protein>
<proteinExistence type="predicted"/>
<reference evidence="1 2" key="1">
    <citation type="journal article" date="2021" name="BMC Genomics">
        <title>Datura genome reveals duplications of psychoactive alkaloid biosynthetic genes and high mutation rate following tissue culture.</title>
        <authorList>
            <person name="Rajewski A."/>
            <person name="Carter-House D."/>
            <person name="Stajich J."/>
            <person name="Litt A."/>
        </authorList>
    </citation>
    <scope>NUCLEOTIDE SEQUENCE [LARGE SCALE GENOMIC DNA]</scope>
    <source>
        <strain evidence="1">AR-01</strain>
    </source>
</reference>
<evidence type="ECO:0000313" key="2">
    <source>
        <dbReference type="Proteomes" id="UP000823775"/>
    </source>
</evidence>
<accession>A0ABS8V4M2</accession>
<dbReference type="EMBL" id="JACEIK010003537">
    <property type="protein sequence ID" value="MCD9642101.1"/>
    <property type="molecule type" value="Genomic_DNA"/>
</dbReference>
<keyword evidence="2" id="KW-1185">Reference proteome</keyword>
<name>A0ABS8V4M2_DATST</name>
<dbReference type="Proteomes" id="UP000823775">
    <property type="component" value="Unassembled WGS sequence"/>
</dbReference>